<name>A0A1T4LZW1_9GAMM</name>
<dbReference type="GO" id="GO:0022857">
    <property type="term" value="F:transmembrane transporter activity"/>
    <property type="evidence" value="ECO:0007669"/>
    <property type="project" value="InterPro"/>
</dbReference>
<keyword evidence="7" id="KW-1185">Reference proteome</keyword>
<dbReference type="Proteomes" id="UP000190061">
    <property type="component" value="Unassembled WGS sequence"/>
</dbReference>
<reference evidence="6 7" key="1">
    <citation type="submission" date="2017-02" db="EMBL/GenBank/DDBJ databases">
        <authorList>
            <person name="Peterson S.W."/>
        </authorList>
    </citation>
    <scope>NUCLEOTIDE SEQUENCE [LARGE SCALE GENOMIC DNA]</scope>
    <source>
        <strain evidence="6 7">DSM 21749</strain>
    </source>
</reference>
<dbReference type="Gene3D" id="2.40.420.20">
    <property type="match status" value="1"/>
</dbReference>
<sequence length="415" mass="44096">MTSPRHPRNPLSLPSPIPPARPRFGALPELAMAAAVLLAISGCGGSKAAPGDAMPAPQVSVAQVVEKPVQQWDEFNGRIEAVGSVELRPRVSGYVERVAFEEGQEVAKGDLLFEIDPRPYRAALAQAEADLERARSEAKLARAQDERARSLVEARAISREEAEARSAGAAQGTAAVRAAEAAVARARLDLQFTQVRAPISGRAGRAMITAGNLAQADTTVLTSVVSLDPVHVYFEGDEQTFLKYQALMRSGDRADSGNPVRIGLSGTDGYPYEGVVDFVDNQVDPATGTIGLRAVLPNPDRLFTPGLFARVQLLARNESDAMLVDEKGIMTDQDRNYVYVIGPDDTAVRKDVRLGDTADGLRIVNGLESDDRVIVHGVQKVFYPGMQVDPQPVVMGAPPAQQVAGSGAGAEPSSG</sequence>
<dbReference type="PANTHER" id="PTHR30158">
    <property type="entry name" value="ACRA/E-RELATED COMPONENT OF DRUG EFFLUX TRANSPORTER"/>
    <property type="match status" value="1"/>
</dbReference>
<dbReference type="Gene3D" id="2.40.50.100">
    <property type="match status" value="1"/>
</dbReference>
<dbReference type="PANTHER" id="PTHR30158:SF26">
    <property type="entry name" value="RESISTANCE-NODULATION-CELL DIVISION (RND) MULTIDRUG EFFLUX MEMBRANE FUSION PROTEIN MEXE"/>
    <property type="match status" value="1"/>
</dbReference>
<dbReference type="NCBIfam" id="TIGR01730">
    <property type="entry name" value="RND_mfp"/>
    <property type="match status" value="1"/>
</dbReference>
<feature type="domain" description="Multidrug resistance protein MdtA-like barrel-sandwich hybrid" evidence="4">
    <location>
        <begin position="85"/>
        <end position="220"/>
    </location>
</feature>
<organism evidence="6 7">
    <name type="scientific">Lysobacter spongiicola DSM 21749</name>
    <dbReference type="NCBI Taxonomy" id="1122188"/>
    <lineage>
        <taxon>Bacteria</taxon>
        <taxon>Pseudomonadati</taxon>
        <taxon>Pseudomonadota</taxon>
        <taxon>Gammaproteobacteria</taxon>
        <taxon>Lysobacterales</taxon>
        <taxon>Lysobacteraceae</taxon>
        <taxon>Novilysobacter</taxon>
    </lineage>
</organism>
<comment type="similarity">
    <text evidence="2">Belongs to the membrane fusion protein (MFP) (TC 8.A.1) family.</text>
</comment>
<dbReference type="Gene3D" id="1.10.287.470">
    <property type="entry name" value="Helix hairpin bin"/>
    <property type="match status" value="1"/>
</dbReference>
<dbReference type="InterPro" id="IPR058625">
    <property type="entry name" value="MdtA-like_BSH"/>
</dbReference>
<evidence type="ECO:0000259" key="4">
    <source>
        <dbReference type="Pfam" id="PF25917"/>
    </source>
</evidence>
<dbReference type="GO" id="GO:0046677">
    <property type="term" value="P:response to antibiotic"/>
    <property type="evidence" value="ECO:0007669"/>
    <property type="project" value="TreeGrafter"/>
</dbReference>
<protein>
    <submittedName>
        <fullName evidence="6">RND family efflux transporter, MFP subunit</fullName>
    </submittedName>
</protein>
<evidence type="ECO:0000313" key="7">
    <source>
        <dbReference type="Proteomes" id="UP000190061"/>
    </source>
</evidence>
<gene>
    <name evidence="6" type="ORF">SAMN02745674_00215</name>
</gene>
<dbReference type="SUPFAM" id="SSF111369">
    <property type="entry name" value="HlyD-like secretion proteins"/>
    <property type="match status" value="1"/>
</dbReference>
<evidence type="ECO:0000256" key="2">
    <source>
        <dbReference type="ARBA" id="ARBA00009477"/>
    </source>
</evidence>
<comment type="subcellular location">
    <subcellularLocation>
        <location evidence="1">Cell inner membrane</location>
        <topology evidence="1">Lipid-anchor</topology>
    </subcellularLocation>
</comment>
<evidence type="ECO:0000259" key="3">
    <source>
        <dbReference type="Pfam" id="PF25876"/>
    </source>
</evidence>
<dbReference type="GO" id="GO:0030313">
    <property type="term" value="C:cell envelope"/>
    <property type="evidence" value="ECO:0007669"/>
    <property type="project" value="UniProtKB-SubCell"/>
</dbReference>
<dbReference type="GO" id="GO:0005886">
    <property type="term" value="C:plasma membrane"/>
    <property type="evidence" value="ECO:0007669"/>
    <property type="project" value="TreeGrafter"/>
</dbReference>
<dbReference type="Pfam" id="PF25944">
    <property type="entry name" value="Beta-barrel_RND"/>
    <property type="match status" value="1"/>
</dbReference>
<feature type="domain" description="Multidrug resistance protein MdtA-like beta-barrel" evidence="5">
    <location>
        <begin position="229"/>
        <end position="314"/>
    </location>
</feature>
<dbReference type="InterPro" id="IPR058624">
    <property type="entry name" value="MdtA-like_HH"/>
</dbReference>
<dbReference type="EMBL" id="FUXP01000001">
    <property type="protein sequence ID" value="SJZ60004.1"/>
    <property type="molecule type" value="Genomic_DNA"/>
</dbReference>
<dbReference type="InterPro" id="IPR006143">
    <property type="entry name" value="RND_pump_MFP"/>
</dbReference>
<dbReference type="STRING" id="1122188.SAMN02745674_00215"/>
<dbReference type="Gene3D" id="2.40.30.170">
    <property type="match status" value="1"/>
</dbReference>
<dbReference type="AlphaFoldDB" id="A0A1T4LZW1"/>
<dbReference type="Pfam" id="PF25917">
    <property type="entry name" value="BSH_RND"/>
    <property type="match status" value="1"/>
</dbReference>
<dbReference type="Pfam" id="PF25876">
    <property type="entry name" value="HH_MFP_RND"/>
    <property type="match status" value="1"/>
</dbReference>
<evidence type="ECO:0000313" key="6">
    <source>
        <dbReference type="EMBL" id="SJZ60004.1"/>
    </source>
</evidence>
<evidence type="ECO:0000259" key="5">
    <source>
        <dbReference type="Pfam" id="PF25944"/>
    </source>
</evidence>
<proteinExistence type="inferred from homology"/>
<accession>A0A1T4LZW1</accession>
<feature type="domain" description="Multidrug resistance protein MdtA-like alpha-helical hairpin" evidence="3">
    <location>
        <begin position="124"/>
        <end position="193"/>
    </location>
</feature>
<evidence type="ECO:0000256" key="1">
    <source>
        <dbReference type="ARBA" id="ARBA00004519"/>
    </source>
</evidence>
<dbReference type="OrthoDB" id="9816569at2"/>
<dbReference type="InterPro" id="IPR058626">
    <property type="entry name" value="MdtA-like_b-barrel"/>
</dbReference>